<protein>
    <recommendedName>
        <fullName evidence="3">Mediator of RNA polymerase II transcription subunit 19</fullName>
    </recommendedName>
    <alternativeName>
        <fullName evidence="8">Mediator complex subunit 19</fullName>
    </alternativeName>
</protein>
<dbReference type="GO" id="GO:0016592">
    <property type="term" value="C:mediator complex"/>
    <property type="evidence" value="ECO:0007669"/>
    <property type="project" value="InterPro"/>
</dbReference>
<keyword evidence="12" id="KW-1185">Reference proteome</keyword>
<keyword evidence="4" id="KW-0805">Transcription regulation</keyword>
<evidence type="ECO:0000256" key="1">
    <source>
        <dbReference type="ARBA" id="ARBA00004123"/>
    </source>
</evidence>
<dbReference type="PANTHER" id="PTHR28270:SF1">
    <property type="entry name" value="MEDIATOR OF RNA POLYMERASE II TRANSCRIPTION SUBUNIT 19"/>
    <property type="match status" value="1"/>
</dbReference>
<evidence type="ECO:0000256" key="7">
    <source>
        <dbReference type="ARBA" id="ARBA00023242"/>
    </source>
</evidence>
<organism evidence="10 12">
    <name type="scientific">Lichtheimia corymbifera JMRC:FSU:9682</name>
    <dbReference type="NCBI Taxonomy" id="1263082"/>
    <lineage>
        <taxon>Eukaryota</taxon>
        <taxon>Fungi</taxon>
        <taxon>Fungi incertae sedis</taxon>
        <taxon>Mucoromycota</taxon>
        <taxon>Mucoromycotina</taxon>
        <taxon>Mucoromycetes</taxon>
        <taxon>Mucorales</taxon>
        <taxon>Lichtheimiaceae</taxon>
        <taxon>Lichtheimia</taxon>
    </lineage>
</organism>
<dbReference type="GO" id="GO:0070847">
    <property type="term" value="C:core mediator complex"/>
    <property type="evidence" value="ECO:0007669"/>
    <property type="project" value="TreeGrafter"/>
</dbReference>
<gene>
    <name evidence="10" type="ORF">LCOR_11392.1</name>
    <name evidence="11" type="ORF">LCOR_12096.1</name>
</gene>
<feature type="compositionally biased region" description="Basic residues" evidence="9">
    <location>
        <begin position="184"/>
        <end position="195"/>
    </location>
</feature>
<comment type="subcellular location">
    <subcellularLocation>
        <location evidence="1">Nucleus</location>
    </subcellularLocation>
</comment>
<evidence type="ECO:0000256" key="5">
    <source>
        <dbReference type="ARBA" id="ARBA00023159"/>
    </source>
</evidence>
<comment type="caution">
    <text evidence="10">The sequence shown here is derived from an EMBL/GenBank/DDBJ whole genome shotgun (WGS) entry which is preliminary data.</text>
</comment>
<feature type="region of interest" description="Disordered" evidence="9">
    <location>
        <begin position="1"/>
        <end position="23"/>
    </location>
</feature>
<evidence type="ECO:0000256" key="2">
    <source>
        <dbReference type="ARBA" id="ARBA00009259"/>
    </source>
</evidence>
<evidence type="ECO:0000256" key="4">
    <source>
        <dbReference type="ARBA" id="ARBA00023015"/>
    </source>
</evidence>
<accession>A0A068SF57</accession>
<evidence type="ECO:0000256" key="3">
    <source>
        <dbReference type="ARBA" id="ARBA00019615"/>
    </source>
</evidence>
<evidence type="ECO:0000256" key="6">
    <source>
        <dbReference type="ARBA" id="ARBA00023163"/>
    </source>
</evidence>
<dbReference type="EMBL" id="CBTN010000099">
    <property type="protein sequence ID" value="CDH60610.1"/>
    <property type="molecule type" value="Genomic_DNA"/>
</dbReference>
<dbReference type="OrthoDB" id="2160599at2759"/>
<keyword evidence="6" id="KW-0804">Transcription</keyword>
<evidence type="ECO:0000313" key="12">
    <source>
        <dbReference type="Proteomes" id="UP000027586"/>
    </source>
</evidence>
<evidence type="ECO:0000256" key="9">
    <source>
        <dbReference type="SAM" id="MobiDB-lite"/>
    </source>
</evidence>
<keyword evidence="7" id="KW-0539">Nucleus</keyword>
<proteinExistence type="inferred from homology"/>
<dbReference type="GO" id="GO:0003712">
    <property type="term" value="F:transcription coregulator activity"/>
    <property type="evidence" value="ECO:0007669"/>
    <property type="project" value="InterPro"/>
</dbReference>
<evidence type="ECO:0000256" key="8">
    <source>
        <dbReference type="ARBA" id="ARBA00032018"/>
    </source>
</evidence>
<dbReference type="InterPro" id="IPR013942">
    <property type="entry name" value="Mediator_Med19_fun"/>
</dbReference>
<dbReference type="PANTHER" id="PTHR28270">
    <property type="entry name" value="MEDIATOR OF RNA POLYMERASE II TRANSCRIPTION SUBUNIT 19"/>
    <property type="match status" value="1"/>
</dbReference>
<sequence>MLPFMASPSTKQHHSPPPQQQKEARLLGSQDLLTYYNLIPIYDKYVRPYPPPDRGASLDQTLQPYTADLPGKTTVEPDGFLFNLLRDPQVPENGPPIKPFDADVLREAYSLKPGPIPGFDASILGTNDGSSSGANTGQYLSAADKDVYGTSAGEGDTSGEKKHKKKKKKRKHSHEHEDDGHSHSEHKKKKKRKKQSSSDQQEQAHPM</sequence>
<dbReference type="GO" id="GO:0006357">
    <property type="term" value="P:regulation of transcription by RNA polymerase II"/>
    <property type="evidence" value="ECO:0007669"/>
    <property type="project" value="InterPro"/>
</dbReference>
<name>A0A068SF57_9FUNG</name>
<keyword evidence="5" id="KW-0010">Activator</keyword>
<evidence type="ECO:0000313" key="10">
    <source>
        <dbReference type="EMBL" id="CDH60610.1"/>
    </source>
</evidence>
<comment type="similarity">
    <text evidence="2">Belongs to the Mediator complex subunit 19 family.</text>
</comment>
<feature type="compositionally biased region" description="Basic residues" evidence="9">
    <location>
        <begin position="161"/>
        <end position="173"/>
    </location>
</feature>
<feature type="region of interest" description="Disordered" evidence="9">
    <location>
        <begin position="148"/>
        <end position="207"/>
    </location>
</feature>
<dbReference type="EMBL" id="CBTN010000172">
    <property type="protein sequence ID" value="CDH61318.1"/>
    <property type="molecule type" value="Genomic_DNA"/>
</dbReference>
<dbReference type="AlphaFoldDB" id="A0A068SF57"/>
<dbReference type="Proteomes" id="UP000027586">
    <property type="component" value="Unassembled WGS sequence"/>
</dbReference>
<dbReference type="VEuPathDB" id="FungiDB:LCOR_11392.1"/>
<evidence type="ECO:0000313" key="11">
    <source>
        <dbReference type="EMBL" id="CDH61318.1"/>
    </source>
</evidence>
<feature type="compositionally biased region" description="Basic and acidic residues" evidence="9">
    <location>
        <begin position="174"/>
        <end position="183"/>
    </location>
</feature>
<dbReference type="VEuPathDB" id="FungiDB:LCOR_12096.1"/>
<reference evidence="10 12" key="1">
    <citation type="submission" date="2013-08" db="EMBL/GenBank/DDBJ databases">
        <title>Gene expansion shapes genome architecture in the human pathogen Lichtheimia corymbifera: an evolutionary genomics analysis in the ancient terrestrial Mucorales (Mucoromycotina).</title>
        <authorList>
            <person name="Schwartze V.U."/>
            <person name="Winter S."/>
            <person name="Shelest E."/>
            <person name="Marcet-Houben M."/>
            <person name="Horn F."/>
            <person name="Wehner S."/>
            <person name="Hoffmann K."/>
            <person name="Riege K."/>
            <person name="Sammeth M."/>
            <person name="Nowrousian M."/>
            <person name="Valiante V."/>
            <person name="Linde J."/>
            <person name="Jacobsen I.D."/>
            <person name="Marz M."/>
            <person name="Brakhage A.A."/>
            <person name="Gabaldon T."/>
            <person name="Bocker S."/>
            <person name="Voigt K."/>
        </authorList>
    </citation>
    <scope>NUCLEOTIDE SEQUENCE [LARGE SCALE GENOMIC DNA]</scope>
    <source>
        <strain evidence="10">FSU 9682</strain>
        <strain evidence="12">JMRC:FSU:9682</strain>
    </source>
</reference>
<dbReference type="STRING" id="1263082.A0A068SF57"/>